<dbReference type="PANTHER" id="PTHR47053">
    <property type="entry name" value="MUREIN DD-ENDOPEPTIDASE MEPH-RELATED"/>
    <property type="match status" value="1"/>
</dbReference>
<dbReference type="OrthoDB" id="9808890at2"/>
<dbReference type="Gene3D" id="3.90.1720.10">
    <property type="entry name" value="endopeptidase domain like (from Nostoc punctiforme)"/>
    <property type="match status" value="1"/>
</dbReference>
<keyword evidence="5" id="KW-0732">Signal</keyword>
<dbReference type="InterPro" id="IPR000064">
    <property type="entry name" value="NLP_P60_dom"/>
</dbReference>
<evidence type="ECO:0000256" key="2">
    <source>
        <dbReference type="ARBA" id="ARBA00022670"/>
    </source>
</evidence>
<keyword evidence="3 7" id="KW-0378">Hydrolase</keyword>
<dbReference type="Gene3D" id="1.10.101.10">
    <property type="entry name" value="PGBD-like superfamily/PGBD"/>
    <property type="match status" value="1"/>
</dbReference>
<feature type="signal peptide" evidence="5">
    <location>
        <begin position="1"/>
        <end position="22"/>
    </location>
</feature>
<feature type="chain" id="PRO_5016566821" evidence="5">
    <location>
        <begin position="23"/>
        <end position="222"/>
    </location>
</feature>
<dbReference type="PROSITE" id="PS51935">
    <property type="entry name" value="NLPC_P60"/>
    <property type="match status" value="1"/>
</dbReference>
<dbReference type="SUPFAM" id="SSF54001">
    <property type="entry name" value="Cysteine proteinases"/>
    <property type="match status" value="1"/>
</dbReference>
<dbReference type="Proteomes" id="UP000276437">
    <property type="component" value="Chromosome"/>
</dbReference>
<evidence type="ECO:0000259" key="6">
    <source>
        <dbReference type="PROSITE" id="PS51935"/>
    </source>
</evidence>
<evidence type="ECO:0000256" key="3">
    <source>
        <dbReference type="ARBA" id="ARBA00022801"/>
    </source>
</evidence>
<dbReference type="Pfam" id="PF01471">
    <property type="entry name" value="PG_binding_1"/>
    <property type="match status" value="1"/>
</dbReference>
<dbReference type="EC" id="3.4.19.-" evidence="7"/>
<evidence type="ECO:0000256" key="5">
    <source>
        <dbReference type="SAM" id="SignalP"/>
    </source>
</evidence>
<dbReference type="PANTHER" id="PTHR47053:SF4">
    <property type="entry name" value="ENDOPEPTIDASE LYTE-RELATED"/>
    <property type="match status" value="1"/>
</dbReference>
<accession>A0A348ANV7</accession>
<dbReference type="InterPro" id="IPR051202">
    <property type="entry name" value="Peptidase_C40"/>
</dbReference>
<evidence type="ECO:0000313" key="7">
    <source>
        <dbReference type="EMBL" id="BBB92755.1"/>
    </source>
</evidence>
<name>A0A348ANV7_9FIRM</name>
<evidence type="ECO:0000256" key="4">
    <source>
        <dbReference type="ARBA" id="ARBA00022807"/>
    </source>
</evidence>
<sequence>MHKVFGFIVFCFFFGAISFAHAAGTYQSGDQGPEVAAIQTQLNNLGYKAGNVDGDFGELTTNAVKAFQKARGIEADGIVSAETYRALIGREMPVSRGDGSTSGLRRVVQTALRYVGVPYAFGGTTPNGFDCSGFARFVFAQIGIYLPRMADEQFAIGRTVSYQNLQPGDMVYFSTYTSGPSHSGIYIGEGKFISATTSRGVAIDSLDSSYWGPRYVGARRVM</sequence>
<dbReference type="InterPro" id="IPR002477">
    <property type="entry name" value="Peptidoglycan-bd-like"/>
</dbReference>
<feature type="domain" description="NlpC/P60" evidence="6">
    <location>
        <begin position="101"/>
        <end position="222"/>
    </location>
</feature>
<dbReference type="GO" id="GO:0008234">
    <property type="term" value="F:cysteine-type peptidase activity"/>
    <property type="evidence" value="ECO:0007669"/>
    <property type="project" value="UniProtKB-KW"/>
</dbReference>
<dbReference type="Pfam" id="PF00877">
    <property type="entry name" value="NLPC_P60"/>
    <property type="match status" value="1"/>
</dbReference>
<evidence type="ECO:0000256" key="1">
    <source>
        <dbReference type="ARBA" id="ARBA00007074"/>
    </source>
</evidence>
<gene>
    <name evidence="7" type="primary">pgdS_4</name>
    <name evidence="7" type="ORF">MAMMFC1_03451</name>
</gene>
<dbReference type="InterPro" id="IPR038765">
    <property type="entry name" value="Papain-like_cys_pep_sf"/>
</dbReference>
<dbReference type="KEGG" id="mana:MAMMFC1_03451"/>
<keyword evidence="4" id="KW-0788">Thiol protease</keyword>
<proteinExistence type="inferred from homology"/>
<dbReference type="AlphaFoldDB" id="A0A348ANV7"/>
<keyword evidence="2" id="KW-0645">Protease</keyword>
<dbReference type="InterPro" id="IPR036365">
    <property type="entry name" value="PGBD-like_sf"/>
</dbReference>
<dbReference type="SUPFAM" id="SSF47090">
    <property type="entry name" value="PGBD-like"/>
    <property type="match status" value="1"/>
</dbReference>
<protein>
    <submittedName>
        <fullName evidence="7">Gamma-DL-glutamyl hydrolase</fullName>
        <ecNumber evidence="7">3.4.19.-</ecNumber>
    </submittedName>
</protein>
<dbReference type="GO" id="GO:0006508">
    <property type="term" value="P:proteolysis"/>
    <property type="evidence" value="ECO:0007669"/>
    <property type="project" value="UniProtKB-KW"/>
</dbReference>
<keyword evidence="8" id="KW-1185">Reference proteome</keyword>
<evidence type="ECO:0000313" key="8">
    <source>
        <dbReference type="Proteomes" id="UP000276437"/>
    </source>
</evidence>
<comment type="similarity">
    <text evidence="1">Belongs to the peptidase C40 family.</text>
</comment>
<dbReference type="InterPro" id="IPR036366">
    <property type="entry name" value="PGBDSf"/>
</dbReference>
<dbReference type="EMBL" id="AP018449">
    <property type="protein sequence ID" value="BBB92755.1"/>
    <property type="molecule type" value="Genomic_DNA"/>
</dbReference>
<organism evidence="7 8">
    <name type="scientific">Methylomusa anaerophila</name>
    <dbReference type="NCBI Taxonomy" id="1930071"/>
    <lineage>
        <taxon>Bacteria</taxon>
        <taxon>Bacillati</taxon>
        <taxon>Bacillota</taxon>
        <taxon>Negativicutes</taxon>
        <taxon>Selenomonadales</taxon>
        <taxon>Sporomusaceae</taxon>
        <taxon>Methylomusa</taxon>
    </lineage>
</organism>
<reference evidence="7 8" key="1">
    <citation type="journal article" date="2018" name="Int. J. Syst. Evol. Microbiol.">
        <title>Methylomusa anaerophila gen. nov., sp. nov., an anaerobic methanol-utilizing bacterium isolated from a microbial fuel cell.</title>
        <authorList>
            <person name="Amano N."/>
            <person name="Yamamuro A."/>
            <person name="Miyahara M."/>
            <person name="Kouzuma A."/>
            <person name="Abe T."/>
            <person name="Watanabe K."/>
        </authorList>
    </citation>
    <scope>NUCLEOTIDE SEQUENCE [LARGE SCALE GENOMIC DNA]</scope>
    <source>
        <strain evidence="7 8">MMFC1</strain>
    </source>
</reference>